<dbReference type="EMBL" id="OU895878">
    <property type="protein sequence ID" value="CAG9802362.1"/>
    <property type="molecule type" value="Genomic_DNA"/>
</dbReference>
<keyword evidence="1" id="KW-0472">Membrane</keyword>
<evidence type="ECO:0000256" key="1">
    <source>
        <dbReference type="SAM" id="Phobius"/>
    </source>
</evidence>
<keyword evidence="1" id="KW-1133">Transmembrane helix</keyword>
<gene>
    <name evidence="2" type="ORF">CHIRRI_LOCUS5273</name>
</gene>
<keyword evidence="1" id="KW-0812">Transmembrane</keyword>
<feature type="transmembrane region" description="Helical" evidence="1">
    <location>
        <begin position="47"/>
        <end position="67"/>
    </location>
</feature>
<protein>
    <submittedName>
        <fullName evidence="2">Uncharacterized protein</fullName>
    </submittedName>
</protein>
<feature type="transmembrane region" description="Helical" evidence="1">
    <location>
        <begin position="104"/>
        <end position="127"/>
    </location>
</feature>
<reference evidence="2" key="2">
    <citation type="submission" date="2022-10" db="EMBL/GenBank/DDBJ databases">
        <authorList>
            <consortium name="ENA_rothamsted_submissions"/>
            <consortium name="culmorum"/>
            <person name="King R."/>
        </authorList>
    </citation>
    <scope>NUCLEOTIDE SEQUENCE</scope>
</reference>
<dbReference type="Proteomes" id="UP001153620">
    <property type="component" value="Chromosome 2"/>
</dbReference>
<keyword evidence="3" id="KW-1185">Reference proteome</keyword>
<organism evidence="2 3">
    <name type="scientific">Chironomus riparius</name>
    <dbReference type="NCBI Taxonomy" id="315576"/>
    <lineage>
        <taxon>Eukaryota</taxon>
        <taxon>Metazoa</taxon>
        <taxon>Ecdysozoa</taxon>
        <taxon>Arthropoda</taxon>
        <taxon>Hexapoda</taxon>
        <taxon>Insecta</taxon>
        <taxon>Pterygota</taxon>
        <taxon>Neoptera</taxon>
        <taxon>Endopterygota</taxon>
        <taxon>Diptera</taxon>
        <taxon>Nematocera</taxon>
        <taxon>Chironomoidea</taxon>
        <taxon>Chironomidae</taxon>
        <taxon>Chironominae</taxon>
        <taxon>Chironomus</taxon>
    </lineage>
</organism>
<accession>A0A9N9WQX7</accession>
<dbReference type="OrthoDB" id="8062551at2759"/>
<evidence type="ECO:0000313" key="3">
    <source>
        <dbReference type="Proteomes" id="UP001153620"/>
    </source>
</evidence>
<name>A0A9N9WQX7_9DIPT</name>
<proteinExistence type="predicted"/>
<dbReference type="AlphaFoldDB" id="A0A9N9WQX7"/>
<feature type="transmembrane region" description="Helical" evidence="1">
    <location>
        <begin position="79"/>
        <end position="98"/>
    </location>
</feature>
<evidence type="ECO:0000313" key="2">
    <source>
        <dbReference type="EMBL" id="CAG9802362.1"/>
    </source>
</evidence>
<sequence length="198" mass="22605">MYSAEDIATMADDLKDKSKESSYEVSSKELYEILSENIKDYAVQFRYGFIGLYAGCIAACVINIFAATSKNRLLTIPYIVLRFVEIAFILTFHVNYMLYMKKSWNLGILIAACCAGGFYLLLLLYLWGVSIAMFQIIGIVNSKKYKAMIAKSREPIIVVKKPRNQDVATIADNYFDRLEAKMVTSDFYGVHKSNFRRI</sequence>
<reference evidence="2" key="1">
    <citation type="submission" date="2022-01" db="EMBL/GenBank/DDBJ databases">
        <authorList>
            <person name="King R."/>
        </authorList>
    </citation>
    <scope>NUCLEOTIDE SEQUENCE</scope>
</reference>